<evidence type="ECO:0000256" key="4">
    <source>
        <dbReference type="ARBA" id="ARBA00022840"/>
    </source>
</evidence>
<dbReference type="HAMAP" id="MF_00120">
    <property type="entry name" value="GatA"/>
    <property type="match status" value="1"/>
</dbReference>
<dbReference type="Gene3D" id="3.90.1300.10">
    <property type="entry name" value="Amidase signature (AS) domain"/>
    <property type="match status" value="1"/>
</dbReference>
<name>A0ABX9KKF5_9FUSO</name>
<proteinExistence type="inferred from homology"/>
<dbReference type="PIRSF" id="PIRSF001221">
    <property type="entry name" value="Amidase_fungi"/>
    <property type="match status" value="1"/>
</dbReference>
<feature type="active site" description="Charge relay system" evidence="7">
    <location>
        <position position="78"/>
    </location>
</feature>
<feature type="active site" description="Charge relay system" evidence="7">
    <location>
        <position position="153"/>
    </location>
</feature>
<comment type="similarity">
    <text evidence="1 7">Belongs to the amidase family. GatA subfamily.</text>
</comment>
<dbReference type="EMBL" id="QUAJ01000002">
    <property type="protein sequence ID" value="REI42860.1"/>
    <property type="molecule type" value="Genomic_DNA"/>
</dbReference>
<organism evidence="9 10">
    <name type="scientific">Psychrilyobacter piezotolerans</name>
    <dbReference type="NCBI Taxonomy" id="2293438"/>
    <lineage>
        <taxon>Bacteria</taxon>
        <taxon>Fusobacteriati</taxon>
        <taxon>Fusobacteriota</taxon>
        <taxon>Fusobacteriia</taxon>
        <taxon>Fusobacteriales</taxon>
        <taxon>Fusobacteriaceae</taxon>
        <taxon>Psychrilyobacter</taxon>
    </lineage>
</organism>
<evidence type="ECO:0000313" key="9">
    <source>
        <dbReference type="EMBL" id="REI42860.1"/>
    </source>
</evidence>
<comment type="subunit">
    <text evidence="7">Heterotrimer of A, B and C subunits.</text>
</comment>
<dbReference type="NCBIfam" id="TIGR00132">
    <property type="entry name" value="gatA"/>
    <property type="match status" value="1"/>
</dbReference>
<dbReference type="InterPro" id="IPR036928">
    <property type="entry name" value="AS_sf"/>
</dbReference>
<dbReference type="EC" id="6.3.5.7" evidence="7"/>
<evidence type="ECO:0000256" key="2">
    <source>
        <dbReference type="ARBA" id="ARBA00022598"/>
    </source>
</evidence>
<dbReference type="PANTHER" id="PTHR11895:SF151">
    <property type="entry name" value="GLUTAMYL-TRNA(GLN) AMIDOTRANSFERASE SUBUNIT A"/>
    <property type="match status" value="1"/>
</dbReference>
<evidence type="ECO:0000256" key="6">
    <source>
        <dbReference type="ARBA" id="ARBA00047407"/>
    </source>
</evidence>
<comment type="function">
    <text evidence="7">Allows the formation of correctly charged Gln-tRNA(Gln) through the transamidation of misacylated Glu-tRNA(Gln) in organisms which lack glutaminyl-tRNA synthetase. The reaction takes place in the presence of glutamine and ATP through an activated gamma-phospho-Glu-tRNA(Gln).</text>
</comment>
<dbReference type="PANTHER" id="PTHR11895">
    <property type="entry name" value="TRANSAMIDASE"/>
    <property type="match status" value="1"/>
</dbReference>
<dbReference type="InterPro" id="IPR020556">
    <property type="entry name" value="Amidase_CS"/>
</dbReference>
<evidence type="ECO:0000259" key="8">
    <source>
        <dbReference type="Pfam" id="PF01425"/>
    </source>
</evidence>
<keyword evidence="2 7" id="KW-0436">Ligase</keyword>
<evidence type="ECO:0000256" key="1">
    <source>
        <dbReference type="ARBA" id="ARBA00008069"/>
    </source>
</evidence>
<feature type="domain" description="Amidase" evidence="8">
    <location>
        <begin position="23"/>
        <end position="464"/>
    </location>
</feature>
<dbReference type="SUPFAM" id="SSF75304">
    <property type="entry name" value="Amidase signature (AS) enzymes"/>
    <property type="match status" value="1"/>
</dbReference>
<keyword evidence="5 7" id="KW-0648">Protein biosynthesis</keyword>
<keyword evidence="3 7" id="KW-0547">Nucleotide-binding</keyword>
<evidence type="ECO:0000256" key="3">
    <source>
        <dbReference type="ARBA" id="ARBA00022741"/>
    </source>
</evidence>
<dbReference type="PROSITE" id="PS00571">
    <property type="entry name" value="AMIDASES"/>
    <property type="match status" value="1"/>
</dbReference>
<evidence type="ECO:0000256" key="7">
    <source>
        <dbReference type="HAMAP-Rule" id="MF_00120"/>
    </source>
</evidence>
<comment type="caution">
    <text evidence="9">The sequence shown here is derived from an EMBL/GenBank/DDBJ whole genome shotgun (WGS) entry which is preliminary data.</text>
</comment>
<dbReference type="RefSeq" id="WP_114641092.1">
    <property type="nucleotide sequence ID" value="NZ_JAACIO010000002.1"/>
</dbReference>
<accession>A0ABX9KKF5</accession>
<reference evidence="9 10" key="1">
    <citation type="submission" date="2018-08" db="EMBL/GenBank/DDBJ databases">
        <title>Draft genome sequence of Psychrilyobacter sp. strain SD5 isolated from Black Sea water.</title>
        <authorList>
            <person name="Yadav S."/>
            <person name="Villanueva L."/>
            <person name="Damste J.S.S."/>
        </authorList>
    </citation>
    <scope>NUCLEOTIDE SEQUENCE [LARGE SCALE GENOMIC DNA]</scope>
    <source>
        <strain evidence="9 10">SD5</strain>
    </source>
</reference>
<dbReference type="InterPro" id="IPR004412">
    <property type="entry name" value="GatA"/>
</dbReference>
<feature type="active site" description="Acyl-ester intermediate" evidence="7">
    <location>
        <position position="177"/>
    </location>
</feature>
<evidence type="ECO:0000313" key="10">
    <source>
        <dbReference type="Proteomes" id="UP000263486"/>
    </source>
</evidence>
<comment type="catalytic activity">
    <reaction evidence="6 7">
        <text>L-glutamyl-tRNA(Gln) + L-glutamine + ATP + H2O = L-glutaminyl-tRNA(Gln) + L-glutamate + ADP + phosphate + H(+)</text>
        <dbReference type="Rhea" id="RHEA:17521"/>
        <dbReference type="Rhea" id="RHEA-COMP:9681"/>
        <dbReference type="Rhea" id="RHEA-COMP:9684"/>
        <dbReference type="ChEBI" id="CHEBI:15377"/>
        <dbReference type="ChEBI" id="CHEBI:15378"/>
        <dbReference type="ChEBI" id="CHEBI:29985"/>
        <dbReference type="ChEBI" id="CHEBI:30616"/>
        <dbReference type="ChEBI" id="CHEBI:43474"/>
        <dbReference type="ChEBI" id="CHEBI:58359"/>
        <dbReference type="ChEBI" id="CHEBI:78520"/>
        <dbReference type="ChEBI" id="CHEBI:78521"/>
        <dbReference type="ChEBI" id="CHEBI:456216"/>
        <dbReference type="EC" id="6.3.5.7"/>
    </reaction>
</comment>
<keyword evidence="4 7" id="KW-0067">ATP-binding</keyword>
<sequence>MLYKHTATELSTMLKAKKITAVELINDIFDRIEKTESKLGSFTLLKKESALEEAKKVDEKIARGEELLPLEGIPVAIKDNMVSKGDLTTSASKILANYEGIYDATVVKRLKEAGAIIIAKTNMDEFAMGSTTKSSYIQESKNPWDLERTPGGSSGGAASSVGGYQVTLSLGSDTGGSIRQPAAFCGIVGLKPTYGRVSRYGLMAFASSLDQIGPMGRSVEDVAALFNVIGGYDEMDATSMELEMPDFTANLDGNIKGMKIGIPKEYFIDGLNPKIKKVTEDAIENFKKLGAEIVPISLPNTEFAPATYYIIAPAEASSNLARFDGVRYGYRAGSYNGIEDMYIKTRSEGFGPEVKRRIMIGTYVLSAGYYDAYYKKAQKVRRLIKNDFEKAFNEVDVILTPATPGTSFKLTDKKTPVELYLEDIFTIPANLSGIPGLVIPAGKVDNLPVGIQLLGKAFDEATILKAGDAYEKAYTKMEIPEFEASVNKVRDIKKSVK</sequence>
<dbReference type="Proteomes" id="UP000263486">
    <property type="component" value="Unassembled WGS sequence"/>
</dbReference>
<evidence type="ECO:0000256" key="5">
    <source>
        <dbReference type="ARBA" id="ARBA00022917"/>
    </source>
</evidence>
<dbReference type="Pfam" id="PF01425">
    <property type="entry name" value="Amidase"/>
    <property type="match status" value="1"/>
</dbReference>
<keyword evidence="10" id="KW-1185">Reference proteome</keyword>
<dbReference type="InterPro" id="IPR023631">
    <property type="entry name" value="Amidase_dom"/>
</dbReference>
<protein>
    <recommendedName>
        <fullName evidence="7">Glutamyl-tRNA(Gln) amidotransferase subunit A</fullName>
        <shortName evidence="7">Glu-ADT subunit A</shortName>
        <ecNumber evidence="7">6.3.5.7</ecNumber>
    </recommendedName>
</protein>
<dbReference type="InterPro" id="IPR000120">
    <property type="entry name" value="Amidase"/>
</dbReference>
<gene>
    <name evidence="7" type="primary">gatA</name>
    <name evidence="9" type="ORF">DYH56_01545</name>
</gene>